<dbReference type="InterPro" id="IPR010374">
    <property type="entry name" value="DUF969"/>
</dbReference>
<keyword evidence="1" id="KW-0472">Membrane</keyword>
<organism evidence="2 3">
    <name type="scientific">Serratia fonticola</name>
    <dbReference type="NCBI Taxonomy" id="47917"/>
    <lineage>
        <taxon>Bacteria</taxon>
        <taxon>Pseudomonadati</taxon>
        <taxon>Pseudomonadota</taxon>
        <taxon>Gammaproteobacteria</taxon>
        <taxon>Enterobacterales</taxon>
        <taxon>Yersiniaceae</taxon>
        <taxon>Serratia</taxon>
    </lineage>
</organism>
<gene>
    <name evidence="2" type="ORF">H8J20_09830</name>
</gene>
<keyword evidence="1" id="KW-1133">Transmembrane helix</keyword>
<evidence type="ECO:0000313" key="2">
    <source>
        <dbReference type="EMBL" id="MBC3212439.1"/>
    </source>
</evidence>
<proteinExistence type="predicted"/>
<keyword evidence="1" id="KW-0812">Transmembrane</keyword>
<dbReference type="EMBL" id="JACNYO010000007">
    <property type="protein sequence ID" value="MBC3212439.1"/>
    <property type="molecule type" value="Genomic_DNA"/>
</dbReference>
<comment type="caution">
    <text evidence="2">The sequence shown here is derived from an EMBL/GenBank/DDBJ whole genome shotgun (WGS) entry which is preliminary data.</text>
</comment>
<feature type="transmembrane region" description="Helical" evidence="1">
    <location>
        <begin position="55"/>
        <end position="74"/>
    </location>
</feature>
<dbReference type="Proteomes" id="UP000659084">
    <property type="component" value="Unassembled WGS sequence"/>
</dbReference>
<evidence type="ECO:0000256" key="1">
    <source>
        <dbReference type="SAM" id="Phobius"/>
    </source>
</evidence>
<feature type="transmembrane region" description="Helical" evidence="1">
    <location>
        <begin position="194"/>
        <end position="214"/>
    </location>
</feature>
<name>A0AAW3WNU8_SERFO</name>
<dbReference type="AlphaFoldDB" id="A0AAW3WNU8"/>
<feature type="transmembrane region" description="Helical" evidence="1">
    <location>
        <begin position="160"/>
        <end position="182"/>
    </location>
</feature>
<dbReference type="Pfam" id="PF06149">
    <property type="entry name" value="DUF969"/>
    <property type="match status" value="1"/>
</dbReference>
<sequence length="226" mass="24657">MLPLIGIVLLILGFVLRLNPIAVITVSGITTGILSGVPFIDTVGEIGNAFSESRYMGLIWLSLPLITMLENIGLRDEVKGLVKKVKSASIGRFLFTYLVFRQSTTAVGLASLGGHAQMVRPILVPMIESLLKHSEKDDVLDLKYSVKDKLRAKAATVDNVGVFFGECLFIGAPSILLIKNFLDSNGFHSEPIHIVKWGIPTAIVALCVHGYRVLSFDKTYIIMSKS</sequence>
<evidence type="ECO:0000313" key="3">
    <source>
        <dbReference type="Proteomes" id="UP000659084"/>
    </source>
</evidence>
<reference evidence="2" key="1">
    <citation type="submission" date="2020-08" db="EMBL/GenBank/DDBJ databases">
        <title>Food and environmental bacterial isolates.</title>
        <authorList>
            <person name="Richter L."/>
            <person name="Du Plessis E.M."/>
            <person name="Duvenage S."/>
            <person name="Allam M."/>
            <person name="Korsten L."/>
        </authorList>
    </citation>
    <scope>NUCLEOTIDE SEQUENCE</scope>
    <source>
        <strain evidence="2">UPMP2127</strain>
    </source>
</reference>
<accession>A0AAW3WNU8</accession>
<protein>
    <submittedName>
        <fullName evidence="2">DUF969 domain-containing protein</fullName>
    </submittedName>
</protein>